<protein>
    <submittedName>
        <fullName evidence="2">Type I restriction endonuclease subunit R</fullName>
    </submittedName>
</protein>
<dbReference type="GO" id="GO:0005524">
    <property type="term" value="F:ATP binding"/>
    <property type="evidence" value="ECO:0007669"/>
    <property type="project" value="UniProtKB-KW"/>
</dbReference>
<sequence length="983" mass="113012">MTNYKEKDLEAFIEEYLLSHSYVKREDSDYDKALCLDSKMLYEFIHSTQSKAIEELSKRGVKDWQGALLKRVVSTIRDRGILKAFQSPLEVSGVKFTLAYPKPSTDSNPTALENYSCNTLSLIRQLHYSSKNNNSLDMVLFLNGIPIITIELKNPFTGQNVYHAIEQYKRDRDPREPLFERCIVHFALDSDLVYMTTKLQGAKTFFLPFNRGLNNGSGAIGCKSGAGNPPSEGIKTAYLWERIFSKDILIPLVLDFVQEVDGKIIFPRYHQFDVVEKLLEDVRERGVGGRYLIQHSAGSGKSNSISWLSHALVGLHRVREDGELELVFDSVIVVTDRRVLDSQIRENIKKFSHTKGIVEAITEGSKHLKKSLEEGKKIIISTIQKFPYVLDEIKEVKAKRFAIIIDEAHSSQSGTSAQKLGEVIRDREGSIEDELIEIIKNKKLQPNASYFAFTATPKPKTLEMFGTLYEIDGVQKFIPFHLYSMKQAIEEGFIHDVLRGYTTYNSYYKIASSVEDNPMFDKKKANAKIKRYVESDANAIAKKAEIMIDHFYANIHKKICGKAKAMVVTSSRENAVKYFFAFREYLKSKFPSYGVLVAFSGEVVIDGESYSESGLNGISEVRLKEEFYKDEYRFLIVAEKYQTGFDQPLLHTMYVDKKLSGVSAVQTLSRLNRTCKNKEDTCVLDFANTHEEIGESFSTFYEQTFLKEPTDINKIFDLKSNLFEYEVFYQEEVDEFAEMILRRERENAIHAKLDVMVARYEALGSDDIRLEFYNKAKTYLKDYSFLAQILPFEDVELEKSYILLKKLIAKLLPPRAEDLAKGILDSVDFESYRVQLDKTLDITLEGEGELKPSQADGTSRMPEAELEGLMEIIREFNEKHGVEDWGEEDKLTKGLIYVQEQVEANQQLLKNAQNSDKQNAQIVFEKVLSESMQNVLDTHFFLYQQFNDNKEFKERITRKMFDMWYDKINTNIKEKENKEVALG</sequence>
<keyword evidence="3" id="KW-1185">Reference proteome</keyword>
<dbReference type="RefSeq" id="WP_115578476.1">
    <property type="nucleotide sequence ID" value="NZ_NXLX01000002.1"/>
</dbReference>
<dbReference type="EMBL" id="NXLX01000002">
    <property type="protein sequence ID" value="RDU74421.1"/>
    <property type="molecule type" value="Genomic_DNA"/>
</dbReference>
<evidence type="ECO:0000313" key="2">
    <source>
        <dbReference type="EMBL" id="RDU74421.1"/>
    </source>
</evidence>
<organism evidence="2 3">
    <name type="scientific">Helicobacter anseris</name>
    <dbReference type="NCBI Taxonomy" id="375926"/>
    <lineage>
        <taxon>Bacteria</taxon>
        <taxon>Pseudomonadati</taxon>
        <taxon>Campylobacterota</taxon>
        <taxon>Epsilonproteobacteria</taxon>
        <taxon>Campylobacterales</taxon>
        <taxon>Helicobacteraceae</taxon>
        <taxon>Helicobacter</taxon>
    </lineage>
</organism>
<dbReference type="PANTHER" id="PTHR42927">
    <property type="entry name" value="HELICASE SUPERFAMILY 1 AND 2 DOMAIN-CONTAINING PROTEIN"/>
    <property type="match status" value="1"/>
</dbReference>
<dbReference type="InterPro" id="IPR040980">
    <property type="entry name" value="SWI2_SNF2"/>
</dbReference>
<dbReference type="Pfam" id="PF18766">
    <property type="entry name" value="SWI2_SNF2"/>
    <property type="match status" value="1"/>
</dbReference>
<keyword evidence="2" id="KW-0540">Nuclease</keyword>
<dbReference type="Gene3D" id="3.90.1570.50">
    <property type="match status" value="1"/>
</dbReference>
<dbReference type="SUPFAM" id="SSF52540">
    <property type="entry name" value="P-loop containing nucleoside triphosphate hydrolases"/>
    <property type="match status" value="1"/>
</dbReference>
<accession>A0A3D8JBZ1</accession>
<dbReference type="InterPro" id="IPR007409">
    <property type="entry name" value="Restrct_endonuc_type1_HsdR_N"/>
</dbReference>
<gene>
    <name evidence="2" type="ORF">CQA57_01555</name>
</gene>
<dbReference type="InterPro" id="IPR027417">
    <property type="entry name" value="P-loop_NTPase"/>
</dbReference>
<reference evidence="2 3" key="1">
    <citation type="submission" date="2018-04" db="EMBL/GenBank/DDBJ databases">
        <title>Novel Campyloabacter and Helicobacter Species and Strains.</title>
        <authorList>
            <person name="Mannion A.J."/>
            <person name="Shen Z."/>
            <person name="Fox J.G."/>
        </authorList>
    </citation>
    <scope>NUCLEOTIDE SEQUENCE [LARGE SCALE GENOMIC DNA]</scope>
    <source>
        <strain evidence="2 3">MIT 04-9362</strain>
    </source>
</reference>
<dbReference type="Proteomes" id="UP000256695">
    <property type="component" value="Unassembled WGS sequence"/>
</dbReference>
<dbReference type="OrthoDB" id="9758243at2"/>
<dbReference type="AlphaFoldDB" id="A0A3D8JBZ1"/>
<dbReference type="InterPro" id="IPR055180">
    <property type="entry name" value="HsdR_RecA-like_helicase_dom_2"/>
</dbReference>
<dbReference type="PANTHER" id="PTHR42927:SF1">
    <property type="entry name" value="HELICASE SUPERFAMILY 1 AND 2 DOMAIN-CONTAINING PROTEIN"/>
    <property type="match status" value="1"/>
</dbReference>
<dbReference type="InterPro" id="IPR014001">
    <property type="entry name" value="Helicase_ATP-bd"/>
</dbReference>
<name>A0A3D8JBZ1_9HELI</name>
<comment type="caution">
    <text evidence="2">The sequence shown here is derived from an EMBL/GenBank/DDBJ whole genome shotgun (WGS) entry which is preliminary data.</text>
</comment>
<keyword evidence="2" id="KW-0378">Hydrolase</keyword>
<dbReference type="Gene3D" id="3.40.50.300">
    <property type="entry name" value="P-loop containing nucleotide triphosphate hydrolases"/>
    <property type="match status" value="2"/>
</dbReference>
<dbReference type="SMART" id="SM00487">
    <property type="entry name" value="DEXDc"/>
    <property type="match status" value="1"/>
</dbReference>
<feature type="domain" description="Helicase ATP-binding" evidence="1">
    <location>
        <begin position="331"/>
        <end position="475"/>
    </location>
</feature>
<dbReference type="Pfam" id="PF22679">
    <property type="entry name" value="T1R_D3-like"/>
    <property type="match status" value="1"/>
</dbReference>
<dbReference type="GO" id="GO:0009035">
    <property type="term" value="F:type I site-specific deoxyribonuclease activity"/>
    <property type="evidence" value="ECO:0007669"/>
    <property type="project" value="UniProtKB-EC"/>
</dbReference>
<keyword evidence="2" id="KW-0255">Endonuclease</keyword>
<evidence type="ECO:0000259" key="1">
    <source>
        <dbReference type="PROSITE" id="PS51192"/>
    </source>
</evidence>
<proteinExistence type="predicted"/>
<evidence type="ECO:0000313" key="3">
    <source>
        <dbReference type="Proteomes" id="UP000256695"/>
    </source>
</evidence>
<dbReference type="GO" id="GO:0009307">
    <property type="term" value="P:DNA restriction-modification system"/>
    <property type="evidence" value="ECO:0007669"/>
    <property type="project" value="UniProtKB-KW"/>
</dbReference>
<dbReference type="PROSITE" id="PS51192">
    <property type="entry name" value="HELICASE_ATP_BIND_1"/>
    <property type="match status" value="1"/>
</dbReference>
<dbReference type="Pfam" id="PF04313">
    <property type="entry name" value="HSDR_N"/>
    <property type="match status" value="1"/>
</dbReference>
<dbReference type="GO" id="GO:0003677">
    <property type="term" value="F:DNA binding"/>
    <property type="evidence" value="ECO:0007669"/>
    <property type="project" value="UniProtKB-KW"/>
</dbReference>